<dbReference type="Gene3D" id="2.40.170.20">
    <property type="entry name" value="TonB-dependent receptor, beta-barrel domain"/>
    <property type="match status" value="1"/>
</dbReference>
<evidence type="ECO:0000256" key="5">
    <source>
        <dbReference type="SAM" id="SignalP"/>
    </source>
</evidence>
<accession>A0A127M2J9</accession>
<evidence type="ECO:0000256" key="2">
    <source>
        <dbReference type="ARBA" id="ARBA00023136"/>
    </source>
</evidence>
<feature type="domain" description="TonB-dependent receptor plug" evidence="7">
    <location>
        <begin position="68"/>
        <end position="156"/>
    </location>
</feature>
<feature type="chain" id="PRO_5007274940" evidence="5">
    <location>
        <begin position="31"/>
        <end position="882"/>
    </location>
</feature>
<dbReference type="InterPro" id="IPR000531">
    <property type="entry name" value="Beta-barrel_TonB"/>
</dbReference>
<dbReference type="InterPro" id="IPR037066">
    <property type="entry name" value="Plug_dom_sf"/>
</dbReference>
<sequence>MIMLTTRFSLTPLAMAVALVTSSFTGAVIAQEADTGNADIFSPSALEEVVVVGRLQSVAASLVDERLELPYSADFLGFEAISRAGDSDVGSALRRVTGVTLIDNKFIYIRGLGERYSNVTVNGAAVPSPDLARSVIPLDLFPASIVESLKVQKSWGPDLPANFGGGAIDIRTRNVPSGPVAAISIGTGFNSESDDGFSYPDSGSSALPGALRSAISRYQGDLSQTNIYDVENDSGNAVTREQAEGIQRDLILSLNRNVAISPGSLDRDRDIKVDLGNAWDVADELVLGASISGAYDEDYRNKNQTKRSIGSPETNFAEVERTVHEERTTLAFVLGAEYAQDHSVQLSHYNIQNDSDEARITTSFSNDNPVVDNSPDRNYATRMEERELVLSQIKGSHRLGNFAPLTALEMLSLDWFYSDAEATTDIPNATSFIGSLDRNTAEPTPYISKSSSSGQFEFLSLKDSVESWGGKFSLPVDLSGRELNLSGGWWNSDKTREYYGYTANVGTLSTVGTPASVFSDGSIANLANSFDISMGSGFGNESYVAAQKIGAVFGEVDFRVSEEWRLTAGARWEEYQQAVLPVNLLDFTGVFNQQLINALNDPKQTFAVQNDDIYSSIALTYSGVDLLAANEFQLRFSVSETVVRPDLRELADVAYIDPELSVRVFGNPRLKSTEVRNYDLRSEFYYDGGDNFTVSLFYKDLQLPIEQVEGAGSDDDTVLRYINGDSGEVYGIEFEGLKTLPAGLFLSGNVTLSDSEITITTNNEVTNTDRRLTGHSKYVVNASLGYDSPNEQHSASLLYNVSGERIFFAGTSGNDDAFEQPFGSLDLIYNYYPTENISVKVKLGNLLNAKREFEQKNSSGHNVVILEQEVGTSFGLDLSWKY</sequence>
<evidence type="ECO:0000313" key="9">
    <source>
        <dbReference type="Proteomes" id="UP000074119"/>
    </source>
</evidence>
<protein>
    <submittedName>
        <fullName evidence="8">Uncharacterized protein</fullName>
    </submittedName>
</protein>
<reference evidence="8 9" key="1">
    <citation type="submission" date="2015-12" db="EMBL/GenBank/DDBJ databases">
        <authorList>
            <person name="Shamseldin A."/>
            <person name="Moawad H."/>
            <person name="Abd El-Rahim W.M."/>
            <person name="Sadowsky M.J."/>
        </authorList>
    </citation>
    <scope>NUCLEOTIDE SEQUENCE [LARGE SCALE GENOMIC DNA]</scope>
    <source>
        <strain evidence="8 9">SM2</strain>
    </source>
</reference>
<feature type="domain" description="TonB-dependent receptor-like beta-barrel" evidence="6">
    <location>
        <begin position="363"/>
        <end position="846"/>
    </location>
</feature>
<dbReference type="EMBL" id="CP014544">
    <property type="protein sequence ID" value="AMO67455.1"/>
    <property type="molecule type" value="Genomic_DNA"/>
</dbReference>
<evidence type="ECO:0000256" key="4">
    <source>
        <dbReference type="RuleBase" id="RU003357"/>
    </source>
</evidence>
<dbReference type="GO" id="GO:0009279">
    <property type="term" value="C:cell outer membrane"/>
    <property type="evidence" value="ECO:0007669"/>
    <property type="project" value="UniProtKB-SubCell"/>
</dbReference>
<evidence type="ECO:0000259" key="6">
    <source>
        <dbReference type="Pfam" id="PF00593"/>
    </source>
</evidence>
<evidence type="ECO:0000256" key="1">
    <source>
        <dbReference type="ARBA" id="ARBA00004442"/>
    </source>
</evidence>
<keyword evidence="4" id="KW-0798">TonB box</keyword>
<dbReference type="AlphaFoldDB" id="A0A127M2J9"/>
<dbReference type="InterPro" id="IPR036942">
    <property type="entry name" value="Beta-barrel_TonB_sf"/>
</dbReference>
<dbReference type="PANTHER" id="PTHR40980">
    <property type="entry name" value="PLUG DOMAIN-CONTAINING PROTEIN"/>
    <property type="match status" value="1"/>
</dbReference>
<name>A0A127M2J9_9GAMM</name>
<proteinExistence type="inferred from homology"/>
<dbReference type="STRING" id="1470434.AZF00_03705"/>
<dbReference type="KEGG" id="zal:AZF00_03705"/>
<keyword evidence="3" id="KW-0998">Cell outer membrane</keyword>
<evidence type="ECO:0000259" key="7">
    <source>
        <dbReference type="Pfam" id="PF07715"/>
    </source>
</evidence>
<comment type="subcellular location">
    <subcellularLocation>
        <location evidence="1 4">Cell outer membrane</location>
    </subcellularLocation>
</comment>
<comment type="similarity">
    <text evidence="4">Belongs to the TonB-dependent receptor family.</text>
</comment>
<keyword evidence="2 4" id="KW-0472">Membrane</keyword>
<organism evidence="8 9">
    <name type="scientific">Zhongshania aliphaticivorans</name>
    <dbReference type="NCBI Taxonomy" id="1470434"/>
    <lineage>
        <taxon>Bacteria</taxon>
        <taxon>Pseudomonadati</taxon>
        <taxon>Pseudomonadota</taxon>
        <taxon>Gammaproteobacteria</taxon>
        <taxon>Cellvibrionales</taxon>
        <taxon>Spongiibacteraceae</taxon>
        <taxon>Zhongshania</taxon>
    </lineage>
</organism>
<dbReference type="PANTHER" id="PTHR40980:SF5">
    <property type="entry name" value="TONB-DEPENDENT RECEPTOR"/>
    <property type="match status" value="1"/>
</dbReference>
<dbReference type="InterPro" id="IPR012910">
    <property type="entry name" value="Plug_dom"/>
</dbReference>
<dbReference type="Proteomes" id="UP000074119">
    <property type="component" value="Chromosome"/>
</dbReference>
<feature type="signal peptide" evidence="5">
    <location>
        <begin position="1"/>
        <end position="30"/>
    </location>
</feature>
<dbReference type="Pfam" id="PF07715">
    <property type="entry name" value="Plug"/>
    <property type="match status" value="1"/>
</dbReference>
<dbReference type="Pfam" id="PF00593">
    <property type="entry name" value="TonB_dep_Rec_b-barrel"/>
    <property type="match status" value="1"/>
</dbReference>
<evidence type="ECO:0000256" key="3">
    <source>
        <dbReference type="ARBA" id="ARBA00023237"/>
    </source>
</evidence>
<dbReference type="SUPFAM" id="SSF56935">
    <property type="entry name" value="Porins"/>
    <property type="match status" value="1"/>
</dbReference>
<keyword evidence="5" id="KW-0732">Signal</keyword>
<gene>
    <name evidence="8" type="ORF">AZF00_03705</name>
</gene>
<dbReference type="Gene3D" id="2.170.130.10">
    <property type="entry name" value="TonB-dependent receptor, plug domain"/>
    <property type="match status" value="1"/>
</dbReference>
<evidence type="ECO:0000313" key="8">
    <source>
        <dbReference type="EMBL" id="AMO67455.1"/>
    </source>
</evidence>